<evidence type="ECO:0000256" key="3">
    <source>
        <dbReference type="ARBA" id="ARBA00022692"/>
    </source>
</evidence>
<dbReference type="InterPro" id="IPR044770">
    <property type="entry name" value="MFS_spinster-like"/>
</dbReference>
<feature type="transmembrane region" description="Helical" evidence="6">
    <location>
        <begin position="84"/>
        <end position="103"/>
    </location>
</feature>
<feature type="transmembrane region" description="Helical" evidence="6">
    <location>
        <begin position="109"/>
        <end position="131"/>
    </location>
</feature>
<feature type="transmembrane region" description="Helical" evidence="6">
    <location>
        <begin position="327"/>
        <end position="347"/>
    </location>
</feature>
<keyword evidence="4 6" id="KW-1133">Transmembrane helix</keyword>
<dbReference type="CDD" id="cd17328">
    <property type="entry name" value="MFS_spinster_like"/>
    <property type="match status" value="1"/>
</dbReference>
<keyword evidence="9" id="KW-1185">Reference proteome</keyword>
<feature type="transmembrane region" description="Helical" evidence="6">
    <location>
        <begin position="390"/>
        <end position="409"/>
    </location>
</feature>
<evidence type="ECO:0000256" key="1">
    <source>
        <dbReference type="ARBA" id="ARBA00004141"/>
    </source>
</evidence>
<accession>A0ABW9KIF5</accession>
<dbReference type="PANTHER" id="PTHR23505:SF79">
    <property type="entry name" value="PROTEIN SPINSTER"/>
    <property type="match status" value="1"/>
</dbReference>
<name>A0ABW9KIF5_9BACT</name>
<organism evidence="8 9">
    <name type="scientific">Terriglobus aquaticus</name>
    <dbReference type="NCBI Taxonomy" id="940139"/>
    <lineage>
        <taxon>Bacteria</taxon>
        <taxon>Pseudomonadati</taxon>
        <taxon>Acidobacteriota</taxon>
        <taxon>Terriglobia</taxon>
        <taxon>Terriglobales</taxon>
        <taxon>Acidobacteriaceae</taxon>
        <taxon>Terriglobus</taxon>
    </lineage>
</organism>
<evidence type="ECO:0000313" key="9">
    <source>
        <dbReference type="Proteomes" id="UP001634747"/>
    </source>
</evidence>
<reference evidence="8 9" key="1">
    <citation type="submission" date="2024-12" db="EMBL/GenBank/DDBJ databases">
        <authorList>
            <person name="Lee Y."/>
        </authorList>
    </citation>
    <scope>NUCLEOTIDE SEQUENCE [LARGE SCALE GENOMIC DNA]</scope>
    <source>
        <strain evidence="8 9">03SUJ4</strain>
    </source>
</reference>
<dbReference type="Gene3D" id="1.20.1250.20">
    <property type="entry name" value="MFS general substrate transporter like domains"/>
    <property type="match status" value="1"/>
</dbReference>
<comment type="subcellular location">
    <subcellularLocation>
        <location evidence="1">Membrane</location>
        <topology evidence="1">Multi-pass membrane protein</topology>
    </subcellularLocation>
</comment>
<dbReference type="InterPro" id="IPR036259">
    <property type="entry name" value="MFS_trans_sf"/>
</dbReference>
<keyword evidence="5 6" id="KW-0472">Membrane</keyword>
<evidence type="ECO:0000256" key="6">
    <source>
        <dbReference type="SAM" id="Phobius"/>
    </source>
</evidence>
<feature type="transmembrane region" description="Helical" evidence="6">
    <location>
        <begin position="227"/>
        <end position="249"/>
    </location>
</feature>
<feature type="transmembrane region" description="Helical" evidence="6">
    <location>
        <begin position="143"/>
        <end position="162"/>
    </location>
</feature>
<gene>
    <name evidence="8" type="ORF">ACK2TP_07350</name>
</gene>
<dbReference type="SUPFAM" id="SSF103473">
    <property type="entry name" value="MFS general substrate transporter"/>
    <property type="match status" value="1"/>
</dbReference>
<comment type="caution">
    <text evidence="8">The sequence shown here is derived from an EMBL/GenBank/DDBJ whole genome shotgun (WGS) entry which is preliminary data.</text>
</comment>
<dbReference type="Pfam" id="PF07690">
    <property type="entry name" value="MFS_1"/>
    <property type="match status" value="1"/>
</dbReference>
<evidence type="ECO:0000256" key="2">
    <source>
        <dbReference type="ARBA" id="ARBA00022448"/>
    </source>
</evidence>
<feature type="transmembrane region" description="Helical" evidence="6">
    <location>
        <begin position="58"/>
        <end position="77"/>
    </location>
</feature>
<evidence type="ECO:0000256" key="4">
    <source>
        <dbReference type="ARBA" id="ARBA00022989"/>
    </source>
</evidence>
<feature type="transmembrane region" description="Helical" evidence="6">
    <location>
        <begin position="298"/>
        <end position="321"/>
    </location>
</feature>
<feature type="transmembrane region" description="Helical" evidence="6">
    <location>
        <begin position="174"/>
        <end position="193"/>
    </location>
</feature>
<dbReference type="RefSeq" id="WP_263412903.1">
    <property type="nucleotide sequence ID" value="NZ_BAABBH010000001.1"/>
</dbReference>
<evidence type="ECO:0000313" key="8">
    <source>
        <dbReference type="EMBL" id="MFN2975574.1"/>
    </source>
</evidence>
<evidence type="ECO:0000256" key="5">
    <source>
        <dbReference type="ARBA" id="ARBA00023136"/>
    </source>
</evidence>
<sequence length="423" mass="44897">MTEHASSHRRADAKAATVALVLLTGLNLVNYIDRYVLNGVQELVKAEFHVSDERLGSLVTYFFITYVIAAPATGWLGDHFPRKPLIVIGALFWSTVNLFSALVHSFDALLVRHAALGIGEASFGIFGPALLSDFYPPEQRNRALTIFNIAIPVGAAIGYAAGGWLGQVHGWRSAFYVSAIPGLLLALAILFLMREPKRGGLDEGETAQAKRGAARMDNYLGLLKNPAYLFATLGYAMSTFTIGGISAWIPSFLQREAHMSSSSAGFTVGAITAATGLLGTAAGGWIAQRWLPRDHRALYWVSALGPALCIPFALLCFFGPVKTMLPALALAEFTLFLASGPVNAAIVNSVSAQVRATALAGQLFLIHLLGDVPSPRIIGFVSDRSNLRWGLGVTVAALVVSALLQVLGARHAPSESSLSVAAG</sequence>
<proteinExistence type="predicted"/>
<dbReference type="InterPro" id="IPR011701">
    <property type="entry name" value="MFS"/>
</dbReference>
<evidence type="ECO:0000259" key="7">
    <source>
        <dbReference type="PROSITE" id="PS50850"/>
    </source>
</evidence>
<feature type="transmembrane region" description="Helical" evidence="6">
    <location>
        <begin position="264"/>
        <end position="286"/>
    </location>
</feature>
<keyword evidence="3 6" id="KW-0812">Transmembrane</keyword>
<dbReference type="InterPro" id="IPR020846">
    <property type="entry name" value="MFS_dom"/>
</dbReference>
<dbReference type="PROSITE" id="PS50850">
    <property type="entry name" value="MFS"/>
    <property type="match status" value="1"/>
</dbReference>
<dbReference type="Proteomes" id="UP001634747">
    <property type="component" value="Unassembled WGS sequence"/>
</dbReference>
<dbReference type="EMBL" id="JBJYXY010000001">
    <property type="protein sequence ID" value="MFN2975574.1"/>
    <property type="molecule type" value="Genomic_DNA"/>
</dbReference>
<protein>
    <submittedName>
        <fullName evidence="8">Spinster family MFS transporter</fullName>
    </submittedName>
</protein>
<keyword evidence="2" id="KW-0813">Transport</keyword>
<dbReference type="PANTHER" id="PTHR23505">
    <property type="entry name" value="SPINSTER"/>
    <property type="match status" value="1"/>
</dbReference>
<feature type="domain" description="Major facilitator superfamily (MFS) profile" evidence="7">
    <location>
        <begin position="19"/>
        <end position="414"/>
    </location>
</feature>